<feature type="compositionally biased region" description="Low complexity" evidence="1">
    <location>
        <begin position="68"/>
        <end position="84"/>
    </location>
</feature>
<protein>
    <submittedName>
        <fullName evidence="2">Uncharacterized protein</fullName>
    </submittedName>
</protein>
<dbReference type="InParanoid" id="A0A409VFT6"/>
<dbReference type="Proteomes" id="UP000284842">
    <property type="component" value="Unassembled WGS sequence"/>
</dbReference>
<dbReference type="STRING" id="181874.A0A409VFT6"/>
<evidence type="ECO:0000313" key="3">
    <source>
        <dbReference type="Proteomes" id="UP000284842"/>
    </source>
</evidence>
<dbReference type="EMBL" id="NHTK01006075">
    <property type="protein sequence ID" value="PPQ65123.1"/>
    <property type="molecule type" value="Genomic_DNA"/>
</dbReference>
<gene>
    <name evidence="2" type="ORF">CVT24_003014</name>
</gene>
<comment type="caution">
    <text evidence="2">The sequence shown here is derived from an EMBL/GenBank/DDBJ whole genome shotgun (WGS) entry which is preliminary data.</text>
</comment>
<dbReference type="OrthoDB" id="5314275at2759"/>
<dbReference type="Pfam" id="PF15496">
    <property type="entry name" value="DUF4646"/>
    <property type="match status" value="1"/>
</dbReference>
<keyword evidence="3" id="KW-1185">Reference proteome</keyword>
<feature type="region of interest" description="Disordered" evidence="1">
    <location>
        <begin position="51"/>
        <end position="86"/>
    </location>
</feature>
<name>A0A409VFT6_9AGAR</name>
<feature type="region of interest" description="Disordered" evidence="1">
    <location>
        <begin position="1"/>
        <end position="32"/>
    </location>
</feature>
<evidence type="ECO:0000313" key="2">
    <source>
        <dbReference type="EMBL" id="PPQ65123.1"/>
    </source>
</evidence>
<evidence type="ECO:0000256" key="1">
    <source>
        <dbReference type="SAM" id="MobiDB-lite"/>
    </source>
</evidence>
<reference evidence="2 3" key="1">
    <citation type="journal article" date="2018" name="Evol. Lett.">
        <title>Horizontal gene cluster transfer increased hallucinogenic mushroom diversity.</title>
        <authorList>
            <person name="Reynolds H.T."/>
            <person name="Vijayakumar V."/>
            <person name="Gluck-Thaler E."/>
            <person name="Korotkin H.B."/>
            <person name="Matheny P.B."/>
            <person name="Slot J.C."/>
        </authorList>
    </citation>
    <scope>NUCLEOTIDE SEQUENCE [LARGE SCALE GENOMIC DNA]</scope>
    <source>
        <strain evidence="2 3">2629</strain>
    </source>
</reference>
<sequence length="276" mass="30325">MQSPSGLHVLDGAASAHPSEPVPPSYSALPSSTRTKSSLILANPLFNTGTDGRSFISGSERPSWGNETLSTNNTTSGTGSTSGLYASPYPLSTPSSAWDSDTPECFSRAAPSHLLYPAFDPMYLVSKGKHLDKGFPLAAPPLESYANHRLDIHPFISHDVTETDWILFLHLIQTTASLDDRDIRRSQLPIIYFLPIVGSVSQYGIQQYLRGLKGKKVVNIIEMWNRHFFGPRRMRIGLVKGQEVLVPLFDELGVHLPPLPKDQHYRLFVASLSAAS</sequence>
<dbReference type="InterPro" id="IPR028018">
    <property type="entry name" value="DUF4646"/>
</dbReference>
<dbReference type="AlphaFoldDB" id="A0A409VFT6"/>
<organism evidence="2 3">
    <name type="scientific">Panaeolus cyanescens</name>
    <dbReference type="NCBI Taxonomy" id="181874"/>
    <lineage>
        <taxon>Eukaryota</taxon>
        <taxon>Fungi</taxon>
        <taxon>Dikarya</taxon>
        <taxon>Basidiomycota</taxon>
        <taxon>Agaricomycotina</taxon>
        <taxon>Agaricomycetes</taxon>
        <taxon>Agaricomycetidae</taxon>
        <taxon>Agaricales</taxon>
        <taxon>Agaricineae</taxon>
        <taxon>Galeropsidaceae</taxon>
        <taxon>Panaeolus</taxon>
    </lineage>
</organism>
<accession>A0A409VFT6</accession>
<proteinExistence type="predicted"/>